<name>A0A099EU92_9RHOB</name>
<reference evidence="2 3" key="1">
    <citation type="submission" date="2014-09" db="EMBL/GenBank/DDBJ databases">
        <authorList>
            <person name="McGinnis J.M."/>
            <person name="Wolfgang W.J."/>
        </authorList>
    </citation>
    <scope>NUCLEOTIDE SEQUENCE [LARGE SCALE GENOMIC DNA]</scope>
    <source>
        <strain evidence="2 3">HAMBI 3106</strain>
    </source>
</reference>
<proteinExistence type="predicted"/>
<accession>A0A099EU92</accession>
<dbReference type="OrthoDB" id="7704812at2"/>
<feature type="transmembrane region" description="Helical" evidence="1">
    <location>
        <begin position="97"/>
        <end position="122"/>
    </location>
</feature>
<feature type="transmembrane region" description="Helical" evidence="1">
    <location>
        <begin position="223"/>
        <end position="248"/>
    </location>
</feature>
<dbReference type="AlphaFoldDB" id="A0A099EU92"/>
<dbReference type="EMBL" id="JRKS01000086">
    <property type="protein sequence ID" value="KGJ01849.1"/>
    <property type="molecule type" value="Genomic_DNA"/>
</dbReference>
<dbReference type="STRING" id="690417.IC63_15935"/>
<dbReference type="RefSeq" id="WP_036722068.1">
    <property type="nucleotide sequence ID" value="NZ_JRKS01000086.1"/>
</dbReference>
<protein>
    <submittedName>
        <fullName evidence="2">Uncharacterized protein</fullName>
    </submittedName>
</protein>
<keyword evidence="1" id="KW-0472">Membrane</keyword>
<evidence type="ECO:0000313" key="3">
    <source>
        <dbReference type="Proteomes" id="UP000029917"/>
    </source>
</evidence>
<keyword evidence="1" id="KW-1133">Transmembrane helix</keyword>
<evidence type="ECO:0000256" key="1">
    <source>
        <dbReference type="SAM" id="Phobius"/>
    </source>
</evidence>
<sequence>MKPLRILNHALWQVIGNAGQVMRIIALPLAIGAVVVTLALLQMRQVAAWGPGGPRVILLLLVLVVLLLTTWIAVNFHRMVLLGERFGWLPSLHRRETLGYVLQSLPLIIVLILVALMLSLVGLGVSRTLAVNGAPPRGLVTGLGLVMGLIVSTLGMRLLAMLPALAIGTTISGAFAAMRGSWPTLAGLAVLMQLLQLIALGVLRLVAGAMVGPGGHIRPAAGLTLLLTQLLLQGGLALVTISVLTTLYGHYVQGRPLR</sequence>
<reference evidence="2 3" key="2">
    <citation type="submission" date="2014-10" db="EMBL/GenBank/DDBJ databases">
        <title>Paracoccus sanguinis sp. nov., isolated from clinical specimens of New York State patients.</title>
        <authorList>
            <person name="Mingle L.A."/>
            <person name="Cole J.A."/>
            <person name="Lapierre P."/>
            <person name="Musser K.A."/>
        </authorList>
    </citation>
    <scope>NUCLEOTIDE SEQUENCE [LARGE SCALE GENOMIC DNA]</scope>
    <source>
        <strain evidence="2 3">HAMBI 3106</strain>
    </source>
</reference>
<feature type="transmembrane region" description="Helical" evidence="1">
    <location>
        <begin position="56"/>
        <end position="76"/>
    </location>
</feature>
<feature type="transmembrane region" description="Helical" evidence="1">
    <location>
        <begin position="21"/>
        <end position="41"/>
    </location>
</feature>
<gene>
    <name evidence="2" type="ORF">IC63_15935</name>
</gene>
<evidence type="ECO:0000313" key="2">
    <source>
        <dbReference type="EMBL" id="KGJ01849.1"/>
    </source>
</evidence>
<keyword evidence="3" id="KW-1185">Reference proteome</keyword>
<dbReference type="Proteomes" id="UP000029917">
    <property type="component" value="Unassembled WGS sequence"/>
</dbReference>
<feature type="transmembrane region" description="Helical" evidence="1">
    <location>
        <begin position="134"/>
        <end position="151"/>
    </location>
</feature>
<feature type="transmembrane region" description="Helical" evidence="1">
    <location>
        <begin position="190"/>
        <end position="211"/>
    </location>
</feature>
<comment type="caution">
    <text evidence="2">The sequence shown here is derived from an EMBL/GenBank/DDBJ whole genome shotgun (WGS) entry which is preliminary data.</text>
</comment>
<organism evidence="2 3">
    <name type="scientific">Paracoccus sphaerophysae</name>
    <dbReference type="NCBI Taxonomy" id="690417"/>
    <lineage>
        <taxon>Bacteria</taxon>
        <taxon>Pseudomonadati</taxon>
        <taxon>Pseudomonadota</taxon>
        <taxon>Alphaproteobacteria</taxon>
        <taxon>Rhodobacterales</taxon>
        <taxon>Paracoccaceae</taxon>
        <taxon>Paracoccus</taxon>
    </lineage>
</organism>
<keyword evidence="1" id="KW-0812">Transmembrane</keyword>